<dbReference type="OrthoDB" id="5378502at2759"/>
<dbReference type="EMBL" id="ML739060">
    <property type="protein sequence ID" value="KAE8355045.1"/>
    <property type="molecule type" value="Genomic_DNA"/>
</dbReference>
<evidence type="ECO:0000313" key="2">
    <source>
        <dbReference type="EMBL" id="KAE8355045.1"/>
    </source>
</evidence>
<protein>
    <submittedName>
        <fullName evidence="2">Uncharacterized protein</fullName>
    </submittedName>
</protein>
<accession>A0A5N6ZBQ5</accession>
<dbReference type="AlphaFoldDB" id="A0A5N6ZBQ5"/>
<feature type="region of interest" description="Disordered" evidence="1">
    <location>
        <begin position="513"/>
        <end position="636"/>
    </location>
</feature>
<reference evidence="3" key="1">
    <citation type="submission" date="2019-04" db="EMBL/GenBank/DDBJ databases">
        <title>Friends and foes A comparative genomics studyof 23 Aspergillus species from section Flavi.</title>
        <authorList>
            <consortium name="DOE Joint Genome Institute"/>
            <person name="Kjaerbolling I."/>
            <person name="Vesth T."/>
            <person name="Frisvad J.C."/>
            <person name="Nybo J.L."/>
            <person name="Theobald S."/>
            <person name="Kildgaard S."/>
            <person name="Isbrandt T."/>
            <person name="Kuo A."/>
            <person name="Sato A."/>
            <person name="Lyhne E.K."/>
            <person name="Kogle M.E."/>
            <person name="Wiebenga A."/>
            <person name="Kun R.S."/>
            <person name="Lubbers R.J."/>
            <person name="Makela M.R."/>
            <person name="Barry K."/>
            <person name="Chovatia M."/>
            <person name="Clum A."/>
            <person name="Daum C."/>
            <person name="Haridas S."/>
            <person name="He G."/>
            <person name="LaButti K."/>
            <person name="Lipzen A."/>
            <person name="Mondo S."/>
            <person name="Riley R."/>
            <person name="Salamov A."/>
            <person name="Simmons B.A."/>
            <person name="Magnuson J.K."/>
            <person name="Henrissat B."/>
            <person name="Mortensen U.H."/>
            <person name="Larsen T.O."/>
            <person name="Devries R.P."/>
            <person name="Grigoriev I.V."/>
            <person name="Machida M."/>
            <person name="Baker S.E."/>
            <person name="Andersen M.R."/>
        </authorList>
    </citation>
    <scope>NUCLEOTIDE SEQUENCE [LARGE SCALE GENOMIC DNA]</scope>
    <source>
        <strain evidence="3">CBS 553.77</strain>
    </source>
</reference>
<evidence type="ECO:0000256" key="1">
    <source>
        <dbReference type="SAM" id="MobiDB-lite"/>
    </source>
</evidence>
<gene>
    <name evidence="2" type="ORF">BDV28DRAFT_155735</name>
</gene>
<organism evidence="2 3">
    <name type="scientific">Aspergillus coremiiformis</name>
    <dbReference type="NCBI Taxonomy" id="138285"/>
    <lineage>
        <taxon>Eukaryota</taxon>
        <taxon>Fungi</taxon>
        <taxon>Dikarya</taxon>
        <taxon>Ascomycota</taxon>
        <taxon>Pezizomycotina</taxon>
        <taxon>Eurotiomycetes</taxon>
        <taxon>Eurotiomycetidae</taxon>
        <taxon>Eurotiales</taxon>
        <taxon>Aspergillaceae</taxon>
        <taxon>Aspergillus</taxon>
        <taxon>Aspergillus subgen. Circumdati</taxon>
    </lineage>
</organism>
<feature type="compositionally biased region" description="Polar residues" evidence="1">
    <location>
        <begin position="456"/>
        <end position="488"/>
    </location>
</feature>
<feature type="compositionally biased region" description="Polar residues" evidence="1">
    <location>
        <begin position="535"/>
        <end position="561"/>
    </location>
</feature>
<feature type="region of interest" description="Disordered" evidence="1">
    <location>
        <begin position="456"/>
        <end position="499"/>
    </location>
</feature>
<keyword evidence="3" id="KW-1185">Reference proteome</keyword>
<feature type="compositionally biased region" description="Polar residues" evidence="1">
    <location>
        <begin position="570"/>
        <end position="583"/>
    </location>
</feature>
<dbReference type="Proteomes" id="UP000327118">
    <property type="component" value="Unassembled WGS sequence"/>
</dbReference>
<proteinExistence type="predicted"/>
<evidence type="ECO:0000313" key="3">
    <source>
        <dbReference type="Proteomes" id="UP000327118"/>
    </source>
</evidence>
<feature type="compositionally biased region" description="Polar residues" evidence="1">
    <location>
        <begin position="603"/>
        <end position="636"/>
    </location>
</feature>
<name>A0A5N6ZBQ5_9EURO</name>
<sequence length="636" mass="70817">MQLRDSIRPPERYESEHFYTPLVQRSLRQHRNPTGPPCVEFDPNMPPAAFPTLNFPRPATLETDKRVQGEGEEVNTAFASNQGFDQPSHHVENKKNREVVDLEDIPINQIDNYVASNGDLNPIYVKNMATMAAEGLSSADNDMAHPGSDDIGPHNEYTHSILDPKWSDLCPGIQVEIFDNVLQDYDWSTACHRLGLSGEEQDDVEKQISARNAQIEREDLRLKNMRRKQLMTLLKIDNSTRSSQDSHRFVFRKASRGTTGRLQKSTKPDYFTCHAREVANAQRYLYQHGFDPKYAGDWGNSVTAAQPLGSDHDSDMRALSEQLNSGQYMELATGTMNDPIMDVTVDDKTPSISNKQSFINTVGSAAIASSTDMKLRRGDLTAAPRWLNLLYQHYIPDYQPAFRGNKLVRLKIGVERAAQIHEDQLITCIQPANLVKHFPPIDAIYYDPPSWSSGVTIQNTTARPNPTAAQRPSTSQPLPRTMGGNWSYNPVEPHTPTSSMRFQRRLEEARLDAQRTGRLGAQRPANSREYGPFSTPRQTPETKSWPPSTTPGSFISPSSSDGLYHASMRNPGTGSPQTVTSVETSPCGPTGGRPGPGTVYSPIASSNSYQSQNHLTQSTGVNTIQTIGEQDSQQYE</sequence>